<evidence type="ECO:0000256" key="1">
    <source>
        <dbReference type="SAM" id="MobiDB-lite"/>
    </source>
</evidence>
<accession>A0A3M9MPF5</accession>
<name>A0A3M9MPF5_9BACT</name>
<dbReference type="InterPro" id="IPR025737">
    <property type="entry name" value="FApF"/>
</dbReference>
<dbReference type="Pfam" id="PF13557">
    <property type="entry name" value="Phenol_MetA_deg"/>
    <property type="match status" value="1"/>
</dbReference>
<organism evidence="3 4">
    <name type="scientific">Rufibacter immobilis</name>
    <dbReference type="NCBI Taxonomy" id="1348778"/>
    <lineage>
        <taxon>Bacteria</taxon>
        <taxon>Pseudomonadati</taxon>
        <taxon>Bacteroidota</taxon>
        <taxon>Cytophagia</taxon>
        <taxon>Cytophagales</taxon>
        <taxon>Hymenobacteraceae</taxon>
        <taxon>Rufibacter</taxon>
    </lineage>
</organism>
<dbReference type="OrthoDB" id="1014491at2"/>
<proteinExistence type="predicted"/>
<dbReference type="Proteomes" id="UP000271010">
    <property type="component" value="Unassembled WGS sequence"/>
</dbReference>
<keyword evidence="2" id="KW-0732">Signal</keyword>
<evidence type="ECO:0000313" key="4">
    <source>
        <dbReference type="Proteomes" id="UP000271010"/>
    </source>
</evidence>
<feature type="region of interest" description="Disordered" evidence="1">
    <location>
        <begin position="19"/>
        <end position="41"/>
    </location>
</feature>
<dbReference type="EMBL" id="RJJE01000017">
    <property type="protein sequence ID" value="RNI27406.1"/>
    <property type="molecule type" value="Genomic_DNA"/>
</dbReference>
<keyword evidence="4" id="KW-1185">Reference proteome</keyword>
<gene>
    <name evidence="3" type="ORF">EFA69_14805</name>
</gene>
<feature type="chain" id="PRO_5018219072" evidence="2">
    <location>
        <begin position="19"/>
        <end position="262"/>
    </location>
</feature>
<evidence type="ECO:0000256" key="2">
    <source>
        <dbReference type="SAM" id="SignalP"/>
    </source>
</evidence>
<comment type="caution">
    <text evidence="3">The sequence shown here is derived from an EMBL/GenBank/DDBJ whole genome shotgun (WGS) entry which is preliminary data.</text>
</comment>
<dbReference type="RefSeq" id="WP_123133874.1">
    <property type="nucleotide sequence ID" value="NZ_RJJE01000017.1"/>
</dbReference>
<reference evidence="3 4" key="1">
    <citation type="submission" date="2018-11" db="EMBL/GenBank/DDBJ databases">
        <title>Rufibacter latericius sp. nov., isolated from water in Baiyang Lake.</title>
        <authorList>
            <person name="Yang Y."/>
        </authorList>
    </citation>
    <scope>NUCLEOTIDE SEQUENCE [LARGE SCALE GENOMIC DNA]</scope>
    <source>
        <strain evidence="3 4">MCC P1</strain>
    </source>
</reference>
<protein>
    <submittedName>
        <fullName evidence="3">Transporter</fullName>
    </submittedName>
</protein>
<sequence>MKLRLLLLAALLPALSYAQSGPDNLKTSPPIDTDRPNQTESAKVVPVGTLQLESGLLRQTDLQDGERTTDFYYPAVLLRVGVWERLELRLKTDYHRQRLTSPQGSNEAKGLDAITVGTKIKVSEEKGLLPAIAFLGHLTLPSGSSVFRPATFAPDFRLSLSHSLSQRLELGYNMGYEWNGDNSHGSGIYTLSLGADLPHHFGAFVELYGDKPHHGHWRHAADGGFTFMPRHNMQLDLSAEVSLNHLAPDYFLSAGLSLRMPR</sequence>
<evidence type="ECO:0000313" key="3">
    <source>
        <dbReference type="EMBL" id="RNI27406.1"/>
    </source>
</evidence>
<dbReference type="AlphaFoldDB" id="A0A3M9MPF5"/>
<feature type="signal peptide" evidence="2">
    <location>
        <begin position="1"/>
        <end position="18"/>
    </location>
</feature>